<sequence>MNNSENTADITITLHEPTTGRSESMPLSNTLTIQEVLDLGKALFGLPDESASGNGQWVVTKYGKPLGSSTKTIAQAGVCNGDLLAFLRTEPSSAATATTTTTTTAATPSGGGGLDFSSLLGGASAAAATGSTNSGSNSGSTNGGLNFSNLFDGLNGSANNGVNDTPVYYTGMSFEEALDSNPHPKAIVKLIQTHSHLFKEFNYHMPMLAKQIQQAPSYEKAVEIWRKDMVSNSIRSATALSQNFHKESAFRERLRQNPNDVEAKTYFEQKDSNILVNEQYRQAMQEYPESMGRVLMLYINAKINQHSLQAFVDSGAQMTIMSKSCAKRCGIFHLLDTRFHGMAVGVGTGKILGRIHIVQLQIGDYHFPCSVTIMDDAAIPTTSSATAAFSEENNATKPKDMDLLLGLDMLKRFNCSIDLLDSKLKFRLGGNILETPFLHEKDLDESKGGTKGFDATKANQQLEELQLKYHEKQQEGDSGGKDNNDDDDQQMKE</sequence>
<evidence type="ECO:0000256" key="4">
    <source>
        <dbReference type="ARBA" id="ARBA00022801"/>
    </source>
</evidence>
<feature type="compositionally biased region" description="Basic and acidic residues" evidence="5">
    <location>
        <begin position="465"/>
        <end position="493"/>
    </location>
</feature>
<accession>A0A7S4EK08</accession>
<dbReference type="CDD" id="cd05479">
    <property type="entry name" value="RP_DDI"/>
    <property type="match status" value="1"/>
</dbReference>
<dbReference type="GO" id="GO:0004190">
    <property type="term" value="F:aspartic-type endopeptidase activity"/>
    <property type="evidence" value="ECO:0007669"/>
    <property type="project" value="UniProtKB-KW"/>
</dbReference>
<reference evidence="7" key="1">
    <citation type="submission" date="2021-01" db="EMBL/GenBank/DDBJ databases">
        <authorList>
            <person name="Corre E."/>
            <person name="Pelletier E."/>
            <person name="Niang G."/>
            <person name="Scheremetjew M."/>
            <person name="Finn R."/>
            <person name="Kale V."/>
            <person name="Holt S."/>
            <person name="Cochrane G."/>
            <person name="Meng A."/>
            <person name="Brown T."/>
            <person name="Cohen L."/>
        </authorList>
    </citation>
    <scope>NUCLEOTIDE SEQUENCE</scope>
    <source>
        <strain evidence="7">10249 10 AB</strain>
    </source>
</reference>
<proteinExistence type="inferred from homology"/>
<feature type="region of interest" description="Disordered" evidence="5">
    <location>
        <begin position="443"/>
        <end position="493"/>
    </location>
</feature>
<gene>
    <name evidence="7" type="ORF">PAUS00366_LOCUS11851</name>
</gene>
<evidence type="ECO:0000256" key="1">
    <source>
        <dbReference type="ARBA" id="ARBA00009136"/>
    </source>
</evidence>
<dbReference type="PANTHER" id="PTHR12917:SF1">
    <property type="entry name" value="AT13091P"/>
    <property type="match status" value="1"/>
</dbReference>
<dbReference type="SUPFAM" id="SSF50630">
    <property type="entry name" value="Acid proteases"/>
    <property type="match status" value="1"/>
</dbReference>
<dbReference type="EMBL" id="HBIX01016382">
    <property type="protein sequence ID" value="CAE0719097.1"/>
    <property type="molecule type" value="Transcribed_RNA"/>
</dbReference>
<evidence type="ECO:0000256" key="3">
    <source>
        <dbReference type="ARBA" id="ARBA00022750"/>
    </source>
</evidence>
<comment type="similarity">
    <text evidence="1">Belongs to the DDI1 family.</text>
</comment>
<evidence type="ECO:0000256" key="5">
    <source>
        <dbReference type="SAM" id="MobiDB-lite"/>
    </source>
</evidence>
<dbReference type="Gene3D" id="2.40.70.10">
    <property type="entry name" value="Acid Proteases"/>
    <property type="match status" value="1"/>
</dbReference>
<dbReference type="InterPro" id="IPR021109">
    <property type="entry name" value="Peptidase_aspartic_dom_sf"/>
</dbReference>
<protein>
    <recommendedName>
        <fullName evidence="6">Aspartic peptidase DDI1-type domain-containing protein</fullName>
    </recommendedName>
</protein>
<dbReference type="Pfam" id="PF09668">
    <property type="entry name" value="Asp_protease"/>
    <property type="match status" value="1"/>
</dbReference>
<keyword evidence="2" id="KW-0645">Protease</keyword>
<dbReference type="AlphaFoldDB" id="A0A7S4EK08"/>
<organism evidence="7">
    <name type="scientific">Pseudo-nitzschia australis</name>
    <dbReference type="NCBI Taxonomy" id="44445"/>
    <lineage>
        <taxon>Eukaryota</taxon>
        <taxon>Sar</taxon>
        <taxon>Stramenopiles</taxon>
        <taxon>Ochrophyta</taxon>
        <taxon>Bacillariophyta</taxon>
        <taxon>Bacillariophyceae</taxon>
        <taxon>Bacillariophycidae</taxon>
        <taxon>Bacillariales</taxon>
        <taxon>Bacillariaceae</taxon>
        <taxon>Pseudo-nitzschia</taxon>
    </lineage>
</organism>
<dbReference type="InterPro" id="IPR019103">
    <property type="entry name" value="Peptidase_aspartic_DDI1-type"/>
</dbReference>
<keyword evidence="4" id="KW-0378">Hydrolase</keyword>
<dbReference type="GO" id="GO:0006508">
    <property type="term" value="P:proteolysis"/>
    <property type="evidence" value="ECO:0007669"/>
    <property type="project" value="UniProtKB-KW"/>
</dbReference>
<dbReference type="PANTHER" id="PTHR12917">
    <property type="entry name" value="ASPARTYL PROTEASE DDI-RELATED"/>
    <property type="match status" value="1"/>
</dbReference>
<name>A0A7S4EK08_9STRA</name>
<keyword evidence="3" id="KW-0064">Aspartyl protease</keyword>
<evidence type="ECO:0000259" key="6">
    <source>
        <dbReference type="Pfam" id="PF09668"/>
    </source>
</evidence>
<evidence type="ECO:0000256" key="2">
    <source>
        <dbReference type="ARBA" id="ARBA00022670"/>
    </source>
</evidence>
<feature type="domain" description="Aspartic peptidase DDI1-type" evidence="6">
    <location>
        <begin position="288"/>
        <end position="379"/>
    </location>
</feature>
<evidence type="ECO:0000313" key="7">
    <source>
        <dbReference type="EMBL" id="CAE0719097.1"/>
    </source>
</evidence>